<evidence type="ECO:0000256" key="2">
    <source>
        <dbReference type="ARBA" id="ARBA00006787"/>
    </source>
</evidence>
<organism evidence="6">
    <name type="scientific">Sesamum angustifolium</name>
    <dbReference type="NCBI Taxonomy" id="2727405"/>
    <lineage>
        <taxon>Eukaryota</taxon>
        <taxon>Viridiplantae</taxon>
        <taxon>Streptophyta</taxon>
        <taxon>Embryophyta</taxon>
        <taxon>Tracheophyta</taxon>
        <taxon>Spermatophyta</taxon>
        <taxon>Magnoliopsida</taxon>
        <taxon>eudicotyledons</taxon>
        <taxon>Gunneridae</taxon>
        <taxon>Pentapetalae</taxon>
        <taxon>asterids</taxon>
        <taxon>lamiids</taxon>
        <taxon>Lamiales</taxon>
        <taxon>Pedaliaceae</taxon>
        <taxon>Sesamum</taxon>
    </lineage>
</organism>
<sequence length="99" mass="11083">MQRTRAKCGGWMPGFNMLHCFNAWEEDGGDTIVMVASNLVSVDQQSLESVQQAQLIMEKLTINVKSKTLQRQPLSRRVLDFGGINPAYAAKEKQAQMPN</sequence>
<protein>
    <submittedName>
        <fullName evidence="6">Carotenoid cleavage dioxygenase 4, chloroplastic</fullName>
    </submittedName>
</protein>
<reference evidence="6" key="1">
    <citation type="submission" date="2020-06" db="EMBL/GenBank/DDBJ databases">
        <authorList>
            <person name="Li T."/>
            <person name="Hu X."/>
            <person name="Zhang T."/>
            <person name="Song X."/>
            <person name="Zhang H."/>
            <person name="Dai N."/>
            <person name="Sheng W."/>
            <person name="Hou X."/>
            <person name="Wei L."/>
        </authorList>
    </citation>
    <scope>NUCLEOTIDE SEQUENCE</scope>
    <source>
        <strain evidence="6">G01</strain>
        <tissue evidence="6">Leaf</tissue>
    </source>
</reference>
<comment type="cofactor">
    <cofactor evidence="1">
        <name>Fe(2+)</name>
        <dbReference type="ChEBI" id="CHEBI:29033"/>
    </cofactor>
</comment>
<gene>
    <name evidence="6" type="ORF">Sangu_1847800</name>
</gene>
<name>A0AAW2MB67_9LAMI</name>
<dbReference type="InterPro" id="IPR004294">
    <property type="entry name" value="Carotenoid_Oase"/>
</dbReference>
<dbReference type="GO" id="GO:0016702">
    <property type="term" value="F:oxidoreductase activity, acting on single donors with incorporation of molecular oxygen, incorporation of two atoms of oxygen"/>
    <property type="evidence" value="ECO:0007669"/>
    <property type="project" value="InterPro"/>
</dbReference>
<evidence type="ECO:0000256" key="3">
    <source>
        <dbReference type="ARBA" id="ARBA00022723"/>
    </source>
</evidence>
<evidence type="ECO:0000256" key="5">
    <source>
        <dbReference type="ARBA" id="ARBA00023004"/>
    </source>
</evidence>
<keyword evidence="4 6" id="KW-0223">Dioxygenase</keyword>
<keyword evidence="4 6" id="KW-0560">Oxidoreductase</keyword>
<dbReference type="EMBL" id="JACGWK010000011">
    <property type="protein sequence ID" value="KAL0327698.1"/>
    <property type="molecule type" value="Genomic_DNA"/>
</dbReference>
<reference evidence="6" key="2">
    <citation type="journal article" date="2024" name="Plant">
        <title>Genomic evolution and insights into agronomic trait innovations of Sesamum species.</title>
        <authorList>
            <person name="Miao H."/>
            <person name="Wang L."/>
            <person name="Qu L."/>
            <person name="Liu H."/>
            <person name="Sun Y."/>
            <person name="Le M."/>
            <person name="Wang Q."/>
            <person name="Wei S."/>
            <person name="Zheng Y."/>
            <person name="Lin W."/>
            <person name="Duan Y."/>
            <person name="Cao H."/>
            <person name="Xiong S."/>
            <person name="Wang X."/>
            <person name="Wei L."/>
            <person name="Li C."/>
            <person name="Ma Q."/>
            <person name="Ju M."/>
            <person name="Zhao R."/>
            <person name="Li G."/>
            <person name="Mu C."/>
            <person name="Tian Q."/>
            <person name="Mei H."/>
            <person name="Zhang T."/>
            <person name="Gao T."/>
            <person name="Zhang H."/>
        </authorList>
    </citation>
    <scope>NUCLEOTIDE SEQUENCE</scope>
    <source>
        <strain evidence="6">G01</strain>
    </source>
</reference>
<comment type="caution">
    <text evidence="6">The sequence shown here is derived from an EMBL/GenBank/DDBJ whole genome shotgun (WGS) entry which is preliminary data.</text>
</comment>
<evidence type="ECO:0000313" key="6">
    <source>
        <dbReference type="EMBL" id="KAL0327698.1"/>
    </source>
</evidence>
<dbReference type="GO" id="GO:0046872">
    <property type="term" value="F:metal ion binding"/>
    <property type="evidence" value="ECO:0007669"/>
    <property type="project" value="UniProtKB-KW"/>
</dbReference>
<keyword evidence="3" id="KW-0479">Metal-binding</keyword>
<dbReference type="Pfam" id="PF03055">
    <property type="entry name" value="RPE65"/>
    <property type="match status" value="1"/>
</dbReference>
<keyword evidence="5" id="KW-0408">Iron</keyword>
<evidence type="ECO:0000256" key="1">
    <source>
        <dbReference type="ARBA" id="ARBA00001954"/>
    </source>
</evidence>
<accession>A0AAW2MB67</accession>
<evidence type="ECO:0000256" key="4">
    <source>
        <dbReference type="ARBA" id="ARBA00022964"/>
    </source>
</evidence>
<proteinExistence type="inferred from homology"/>
<comment type="similarity">
    <text evidence="2">Belongs to the carotenoid oxygenase family.</text>
</comment>
<dbReference type="AlphaFoldDB" id="A0AAW2MB67"/>